<dbReference type="InterPro" id="IPR036388">
    <property type="entry name" value="WH-like_DNA-bd_sf"/>
</dbReference>
<dbReference type="EMBL" id="JACJIA010000003">
    <property type="protein sequence ID" value="MBA8951459.1"/>
    <property type="molecule type" value="Genomic_DNA"/>
</dbReference>
<evidence type="ECO:0000256" key="2">
    <source>
        <dbReference type="ARBA" id="ARBA00023125"/>
    </source>
</evidence>
<evidence type="ECO:0000313" key="7">
    <source>
        <dbReference type="Proteomes" id="UP000572680"/>
    </source>
</evidence>
<proteinExistence type="predicted"/>
<dbReference type="Pfam" id="PF01638">
    <property type="entry name" value="HxlR"/>
    <property type="match status" value="1"/>
</dbReference>
<sequence length="134" mass="14604">MAHQTVGDEARPGLPDDPRAAVTAPSPACPVEIALDALRGRWTTLVIRELLKEERGFTDLRAALPTLSDKVLADRLAHLLEAGVVERHRQPGWPPRTRYVLTEHGRRLGPVLQALWDWGATAPRGEGDVAPGKG</sequence>
<feature type="region of interest" description="Disordered" evidence="4">
    <location>
        <begin position="1"/>
        <end position="24"/>
    </location>
</feature>
<keyword evidence="3" id="KW-0804">Transcription</keyword>
<evidence type="ECO:0000256" key="1">
    <source>
        <dbReference type="ARBA" id="ARBA00023015"/>
    </source>
</evidence>
<name>A0A7W3LNN5_ACTNM</name>
<dbReference type="SUPFAM" id="SSF46785">
    <property type="entry name" value="Winged helix' DNA-binding domain"/>
    <property type="match status" value="1"/>
</dbReference>
<dbReference type="Gene3D" id="1.10.10.10">
    <property type="entry name" value="Winged helix-like DNA-binding domain superfamily/Winged helix DNA-binding domain"/>
    <property type="match status" value="1"/>
</dbReference>
<feature type="domain" description="HTH hxlR-type" evidence="5">
    <location>
        <begin position="29"/>
        <end position="127"/>
    </location>
</feature>
<dbReference type="Proteomes" id="UP000572680">
    <property type="component" value="Unassembled WGS sequence"/>
</dbReference>
<keyword evidence="7" id="KW-1185">Reference proteome</keyword>
<gene>
    <name evidence="6" type="ORF">HNR61_003090</name>
</gene>
<keyword evidence="1" id="KW-0805">Transcription regulation</keyword>
<dbReference type="GO" id="GO:0003677">
    <property type="term" value="F:DNA binding"/>
    <property type="evidence" value="ECO:0007669"/>
    <property type="project" value="UniProtKB-KW"/>
</dbReference>
<feature type="compositionally biased region" description="Basic and acidic residues" evidence="4">
    <location>
        <begin position="1"/>
        <end position="19"/>
    </location>
</feature>
<evidence type="ECO:0000313" key="6">
    <source>
        <dbReference type="EMBL" id="MBA8951459.1"/>
    </source>
</evidence>
<organism evidence="6 7">
    <name type="scientific">Actinomadura namibiensis</name>
    <dbReference type="NCBI Taxonomy" id="182080"/>
    <lineage>
        <taxon>Bacteria</taxon>
        <taxon>Bacillati</taxon>
        <taxon>Actinomycetota</taxon>
        <taxon>Actinomycetes</taxon>
        <taxon>Streptosporangiales</taxon>
        <taxon>Thermomonosporaceae</taxon>
        <taxon>Actinomadura</taxon>
    </lineage>
</organism>
<evidence type="ECO:0000256" key="3">
    <source>
        <dbReference type="ARBA" id="ARBA00023163"/>
    </source>
</evidence>
<dbReference type="InterPro" id="IPR036390">
    <property type="entry name" value="WH_DNA-bd_sf"/>
</dbReference>
<evidence type="ECO:0000259" key="5">
    <source>
        <dbReference type="PROSITE" id="PS51118"/>
    </source>
</evidence>
<evidence type="ECO:0000256" key="4">
    <source>
        <dbReference type="SAM" id="MobiDB-lite"/>
    </source>
</evidence>
<dbReference type="AlphaFoldDB" id="A0A7W3LNN5"/>
<dbReference type="PANTHER" id="PTHR33204">
    <property type="entry name" value="TRANSCRIPTIONAL REGULATOR, MARR FAMILY"/>
    <property type="match status" value="1"/>
</dbReference>
<dbReference type="PANTHER" id="PTHR33204:SF18">
    <property type="entry name" value="TRANSCRIPTIONAL REGULATORY PROTEIN"/>
    <property type="match status" value="1"/>
</dbReference>
<dbReference type="InterPro" id="IPR002577">
    <property type="entry name" value="HTH_HxlR"/>
</dbReference>
<dbReference type="RefSeq" id="WP_182843779.1">
    <property type="nucleotide sequence ID" value="NZ_BAAALP010000004.1"/>
</dbReference>
<reference evidence="6 7" key="1">
    <citation type="submission" date="2020-08" db="EMBL/GenBank/DDBJ databases">
        <title>Genomic Encyclopedia of Type Strains, Phase IV (KMG-IV): sequencing the most valuable type-strain genomes for metagenomic binning, comparative biology and taxonomic classification.</title>
        <authorList>
            <person name="Goeker M."/>
        </authorList>
    </citation>
    <scope>NUCLEOTIDE SEQUENCE [LARGE SCALE GENOMIC DNA]</scope>
    <source>
        <strain evidence="6 7">DSM 44197</strain>
    </source>
</reference>
<keyword evidence="2 6" id="KW-0238">DNA-binding</keyword>
<dbReference type="PROSITE" id="PS51118">
    <property type="entry name" value="HTH_HXLR"/>
    <property type="match status" value="1"/>
</dbReference>
<accession>A0A7W3LNN5</accession>
<protein>
    <submittedName>
        <fullName evidence="6">DNA-binding HxlR family transcriptional regulator</fullName>
    </submittedName>
</protein>
<comment type="caution">
    <text evidence="6">The sequence shown here is derived from an EMBL/GenBank/DDBJ whole genome shotgun (WGS) entry which is preliminary data.</text>
</comment>